<dbReference type="GO" id="GO:0016020">
    <property type="term" value="C:membrane"/>
    <property type="evidence" value="ECO:0007669"/>
    <property type="project" value="TreeGrafter"/>
</dbReference>
<dbReference type="VEuPathDB" id="VectorBase:LDEU010864"/>
<dbReference type="GO" id="GO:0030056">
    <property type="term" value="C:hemidesmosome"/>
    <property type="evidence" value="ECO:0007669"/>
    <property type="project" value="TreeGrafter"/>
</dbReference>
<keyword evidence="2" id="KW-1185">Reference proteome</keyword>
<dbReference type="PANTHER" id="PTHR23169:SF23">
    <property type="entry name" value="SHORT STOP, ISOFORM H"/>
    <property type="match status" value="1"/>
</dbReference>
<dbReference type="PANTHER" id="PTHR23169">
    <property type="entry name" value="ENVOPLAKIN"/>
    <property type="match status" value="1"/>
</dbReference>
<evidence type="ECO:0000313" key="2">
    <source>
        <dbReference type="Proteomes" id="UP000288716"/>
    </source>
</evidence>
<dbReference type="GO" id="GO:0005198">
    <property type="term" value="F:structural molecule activity"/>
    <property type="evidence" value="ECO:0007669"/>
    <property type="project" value="TreeGrafter"/>
</dbReference>
<accession>A0A443S0Y4</accession>
<dbReference type="GO" id="GO:0042060">
    <property type="term" value="P:wound healing"/>
    <property type="evidence" value="ECO:0007669"/>
    <property type="project" value="TreeGrafter"/>
</dbReference>
<dbReference type="Gene3D" id="1.20.58.60">
    <property type="match status" value="1"/>
</dbReference>
<dbReference type="OrthoDB" id="2250192at2759"/>
<evidence type="ECO:0000313" key="1">
    <source>
        <dbReference type="EMBL" id="RWS21176.1"/>
    </source>
</evidence>
<dbReference type="GO" id="GO:0031122">
    <property type="term" value="P:cytoplasmic microtubule organization"/>
    <property type="evidence" value="ECO:0007669"/>
    <property type="project" value="TreeGrafter"/>
</dbReference>
<reference evidence="1 2" key="1">
    <citation type="journal article" date="2018" name="Gigascience">
        <title>Genomes of trombidid mites reveal novel predicted allergens and laterally-transferred genes associated with secondary metabolism.</title>
        <authorList>
            <person name="Dong X."/>
            <person name="Chaisiri K."/>
            <person name="Xia D."/>
            <person name="Armstrong S.D."/>
            <person name="Fang Y."/>
            <person name="Donnelly M.J."/>
            <person name="Kadowaki T."/>
            <person name="McGarry J.W."/>
            <person name="Darby A.C."/>
            <person name="Makepeace B.L."/>
        </authorList>
    </citation>
    <scope>NUCLEOTIDE SEQUENCE [LARGE SCALE GENOMIC DNA]</scope>
    <source>
        <strain evidence="1">UoL-UT</strain>
    </source>
</reference>
<name>A0A443S0Y4_9ACAR</name>
<sequence length="172" mass="20132">MQLQQLLDETVKLYDSPTKMKWRVKTSSRVDIQVFGVCIVIPPPEEESIEVGENLKKRYDAFVNMDPHQRNSIIRALDNDIKKLVQEGSPNDPGSKRFQDEMIMKSIKTLTARFTDATEPIYDFLTEKERILKQRVQNAIPRDRDILETSVLEHKKIEIDIQSYEPRNEKND</sequence>
<dbReference type="InterPro" id="IPR043197">
    <property type="entry name" value="Plakin"/>
</dbReference>
<dbReference type="Gene3D" id="2.30.30.40">
    <property type="entry name" value="SH3 Domains"/>
    <property type="match status" value="1"/>
</dbReference>
<dbReference type="GO" id="GO:0045104">
    <property type="term" value="P:intermediate filament cytoskeleton organization"/>
    <property type="evidence" value="ECO:0007669"/>
    <property type="project" value="InterPro"/>
</dbReference>
<gene>
    <name evidence="1" type="ORF">B4U80_05087</name>
</gene>
<dbReference type="Proteomes" id="UP000288716">
    <property type="component" value="Unassembled WGS sequence"/>
</dbReference>
<protein>
    <submittedName>
        <fullName evidence="1">Short stop-like protein</fullName>
    </submittedName>
</protein>
<organism evidence="1 2">
    <name type="scientific">Leptotrombidium deliense</name>
    <dbReference type="NCBI Taxonomy" id="299467"/>
    <lineage>
        <taxon>Eukaryota</taxon>
        <taxon>Metazoa</taxon>
        <taxon>Ecdysozoa</taxon>
        <taxon>Arthropoda</taxon>
        <taxon>Chelicerata</taxon>
        <taxon>Arachnida</taxon>
        <taxon>Acari</taxon>
        <taxon>Acariformes</taxon>
        <taxon>Trombidiformes</taxon>
        <taxon>Prostigmata</taxon>
        <taxon>Anystina</taxon>
        <taxon>Parasitengona</taxon>
        <taxon>Trombiculoidea</taxon>
        <taxon>Trombiculidae</taxon>
        <taxon>Leptotrombidium</taxon>
    </lineage>
</organism>
<dbReference type="STRING" id="299467.A0A443S0Y4"/>
<dbReference type="GO" id="GO:0005737">
    <property type="term" value="C:cytoplasm"/>
    <property type="evidence" value="ECO:0007669"/>
    <property type="project" value="TreeGrafter"/>
</dbReference>
<dbReference type="AlphaFoldDB" id="A0A443S0Y4"/>
<proteinExistence type="predicted"/>
<comment type="caution">
    <text evidence="1">The sequence shown here is derived from an EMBL/GenBank/DDBJ whole genome shotgun (WGS) entry which is preliminary data.</text>
</comment>
<dbReference type="EMBL" id="NCKV01013337">
    <property type="protein sequence ID" value="RWS21176.1"/>
    <property type="molecule type" value="Genomic_DNA"/>
</dbReference>
<dbReference type="GO" id="GO:0005882">
    <property type="term" value="C:intermediate filament"/>
    <property type="evidence" value="ECO:0007669"/>
    <property type="project" value="TreeGrafter"/>
</dbReference>